<evidence type="ECO:0000256" key="1">
    <source>
        <dbReference type="SAM" id="Phobius"/>
    </source>
</evidence>
<evidence type="ECO:0000313" key="3">
    <source>
        <dbReference type="Proteomes" id="UP000005239"/>
    </source>
</evidence>
<dbReference type="AlphaFoldDB" id="A0A8R1YYP5"/>
<feature type="transmembrane region" description="Helical" evidence="1">
    <location>
        <begin position="12"/>
        <end position="29"/>
    </location>
</feature>
<evidence type="ECO:0000313" key="2">
    <source>
        <dbReference type="EnsemblMetazoa" id="PPA41179.1"/>
    </source>
</evidence>
<keyword evidence="1" id="KW-1133">Transmembrane helix</keyword>
<keyword evidence="3" id="KW-1185">Reference proteome</keyword>
<organism evidence="2 3">
    <name type="scientific">Pristionchus pacificus</name>
    <name type="common">Parasitic nematode worm</name>
    <dbReference type="NCBI Taxonomy" id="54126"/>
    <lineage>
        <taxon>Eukaryota</taxon>
        <taxon>Metazoa</taxon>
        <taxon>Ecdysozoa</taxon>
        <taxon>Nematoda</taxon>
        <taxon>Chromadorea</taxon>
        <taxon>Rhabditida</taxon>
        <taxon>Rhabditina</taxon>
        <taxon>Diplogasteromorpha</taxon>
        <taxon>Diplogasteroidea</taxon>
        <taxon>Neodiplogasteridae</taxon>
        <taxon>Pristionchus</taxon>
    </lineage>
</organism>
<protein>
    <submittedName>
        <fullName evidence="2">Uncharacterized protein</fullName>
    </submittedName>
</protein>
<dbReference type="EnsemblMetazoa" id="PPA41179.1">
    <property type="protein sequence ID" value="PPA41179.1"/>
    <property type="gene ID" value="WBGene00279548"/>
</dbReference>
<name>A0A8R1YYP5_PRIPA</name>
<gene>
    <name evidence="2" type="primary">WBGene00279548</name>
</gene>
<keyword evidence="1" id="KW-0812">Transmembrane</keyword>
<keyword evidence="1" id="KW-0472">Membrane</keyword>
<accession>A0A8R1YYP5</accession>
<reference evidence="2" key="2">
    <citation type="submission" date="2022-06" db="UniProtKB">
        <authorList>
            <consortium name="EnsemblMetazoa"/>
        </authorList>
    </citation>
    <scope>IDENTIFICATION</scope>
    <source>
        <strain evidence="2">PS312</strain>
    </source>
</reference>
<proteinExistence type="predicted"/>
<dbReference type="Proteomes" id="UP000005239">
    <property type="component" value="Unassembled WGS sequence"/>
</dbReference>
<sequence>MAEIILGLHTPGSIFSILALATGVWRILVRQLGQPYEYRPLGSSRGGLRTDSNLIYGQEKPHTRRLLREFTLNHARLRRLDDLLLDSSNRLTSTSDFNPMDRYESDAEHYFLPRSLAITCKFAVKKTELNHFLANLAPQSRKFVAFMFVNK</sequence>
<reference evidence="3" key="1">
    <citation type="journal article" date="2008" name="Nat. Genet.">
        <title>The Pristionchus pacificus genome provides a unique perspective on nematode lifestyle and parasitism.</title>
        <authorList>
            <person name="Dieterich C."/>
            <person name="Clifton S.W."/>
            <person name="Schuster L.N."/>
            <person name="Chinwalla A."/>
            <person name="Delehaunty K."/>
            <person name="Dinkelacker I."/>
            <person name="Fulton L."/>
            <person name="Fulton R."/>
            <person name="Godfrey J."/>
            <person name="Minx P."/>
            <person name="Mitreva M."/>
            <person name="Roeseler W."/>
            <person name="Tian H."/>
            <person name="Witte H."/>
            <person name="Yang S.P."/>
            <person name="Wilson R.K."/>
            <person name="Sommer R.J."/>
        </authorList>
    </citation>
    <scope>NUCLEOTIDE SEQUENCE [LARGE SCALE GENOMIC DNA]</scope>
    <source>
        <strain evidence="3">PS312</strain>
    </source>
</reference>